<evidence type="ECO:0000313" key="2">
    <source>
        <dbReference type="Proteomes" id="UP000284644"/>
    </source>
</evidence>
<gene>
    <name evidence="1" type="ORF">DW767_07860</name>
</gene>
<comment type="caution">
    <text evidence="1">The sequence shown here is derived from an EMBL/GenBank/DDBJ whole genome shotgun (WGS) entry which is preliminary data.</text>
</comment>
<dbReference type="RefSeq" id="WP_118045294.1">
    <property type="nucleotide sequence ID" value="NZ_QSJW01000004.1"/>
</dbReference>
<protein>
    <submittedName>
        <fullName evidence="1">Uncharacterized protein</fullName>
    </submittedName>
</protein>
<proteinExistence type="predicted"/>
<evidence type="ECO:0000313" key="1">
    <source>
        <dbReference type="EMBL" id="RHE13256.1"/>
    </source>
</evidence>
<dbReference type="Proteomes" id="UP000284644">
    <property type="component" value="Unassembled WGS sequence"/>
</dbReference>
<accession>A0A414I951</accession>
<dbReference type="AlphaFoldDB" id="A0A414I951"/>
<dbReference type="EMBL" id="QSJW01000004">
    <property type="protein sequence ID" value="RHE13256.1"/>
    <property type="molecule type" value="Genomic_DNA"/>
</dbReference>
<sequence>MAKRSCRRTTDENLIHKKAVEMRKKTDEQLVHYVEDRVEKARSEGFNCGKASVSKTGEGAKEFIAFLQLNKIPGIGAVTINKLIKVAEENGYL</sequence>
<organism evidence="1 2">
    <name type="scientific">Blautia obeum</name>
    <dbReference type="NCBI Taxonomy" id="40520"/>
    <lineage>
        <taxon>Bacteria</taxon>
        <taxon>Bacillati</taxon>
        <taxon>Bacillota</taxon>
        <taxon>Clostridia</taxon>
        <taxon>Lachnospirales</taxon>
        <taxon>Lachnospiraceae</taxon>
        <taxon>Blautia</taxon>
    </lineage>
</organism>
<name>A0A414I951_9FIRM</name>
<reference evidence="1 2" key="1">
    <citation type="submission" date="2018-08" db="EMBL/GenBank/DDBJ databases">
        <title>A genome reference for cultivated species of the human gut microbiota.</title>
        <authorList>
            <person name="Zou Y."/>
            <person name="Xue W."/>
            <person name="Luo G."/>
        </authorList>
    </citation>
    <scope>NUCLEOTIDE SEQUENCE [LARGE SCALE GENOMIC DNA]</scope>
    <source>
        <strain evidence="1 2">AM29-25AC</strain>
    </source>
</reference>